<dbReference type="InterPro" id="IPR001466">
    <property type="entry name" value="Beta-lactam-related"/>
</dbReference>
<dbReference type="InterPro" id="IPR050789">
    <property type="entry name" value="Diverse_Enzym_Activities"/>
</dbReference>
<gene>
    <name evidence="2" type="ORF">BCM14_1777</name>
</gene>
<dbReference type="AlphaFoldDB" id="A0A2T0XGR0"/>
<dbReference type="PROSITE" id="PS51318">
    <property type="entry name" value="TAT"/>
    <property type="match status" value="1"/>
</dbReference>
<feature type="domain" description="Beta-lactamase-related" evidence="1">
    <location>
        <begin position="40"/>
        <end position="405"/>
    </location>
</feature>
<comment type="caution">
    <text evidence="2">The sequence shown here is derived from an EMBL/GenBank/DDBJ whole genome shotgun (WGS) entry which is preliminary data.</text>
</comment>
<dbReference type="OrthoDB" id="9801061at2"/>
<dbReference type="SUPFAM" id="SSF56601">
    <property type="entry name" value="beta-lactamase/transpeptidase-like"/>
    <property type="match status" value="1"/>
</dbReference>
<protein>
    <submittedName>
        <fullName evidence="2">CubicO group peptidase (Beta-lactamase class C family)</fullName>
    </submittedName>
</protein>
<dbReference type="Proteomes" id="UP000238308">
    <property type="component" value="Unassembled WGS sequence"/>
</dbReference>
<evidence type="ECO:0000313" key="2">
    <source>
        <dbReference type="EMBL" id="PRY98060.1"/>
    </source>
</evidence>
<dbReference type="InterPro" id="IPR006311">
    <property type="entry name" value="TAT_signal"/>
</dbReference>
<name>A0A2T0XGR0_9BURK</name>
<dbReference type="Pfam" id="PF00144">
    <property type="entry name" value="Beta-lactamase"/>
    <property type="match status" value="1"/>
</dbReference>
<dbReference type="Gene3D" id="3.40.710.10">
    <property type="entry name" value="DD-peptidase/beta-lactamase superfamily"/>
    <property type="match status" value="1"/>
</dbReference>
<organism evidence="2 3">
    <name type="scientific">Jezberella montanilacus</name>
    <dbReference type="NCBI Taxonomy" id="323426"/>
    <lineage>
        <taxon>Bacteria</taxon>
        <taxon>Pseudomonadati</taxon>
        <taxon>Pseudomonadota</taxon>
        <taxon>Betaproteobacteria</taxon>
        <taxon>Burkholderiales</taxon>
        <taxon>Alcaligenaceae</taxon>
        <taxon>Jezberella</taxon>
    </lineage>
</organism>
<keyword evidence="3" id="KW-1185">Reference proteome</keyword>
<dbReference type="PANTHER" id="PTHR43283">
    <property type="entry name" value="BETA-LACTAMASE-RELATED"/>
    <property type="match status" value="1"/>
</dbReference>
<dbReference type="EMBL" id="PVTV01000013">
    <property type="protein sequence ID" value="PRY98060.1"/>
    <property type="molecule type" value="Genomic_DNA"/>
</dbReference>
<dbReference type="InterPro" id="IPR012338">
    <property type="entry name" value="Beta-lactam/transpept-like"/>
</dbReference>
<accession>A0A2T0XGR0</accession>
<reference evidence="2 3" key="1">
    <citation type="submission" date="2018-03" db="EMBL/GenBank/DDBJ databases">
        <title>Genomic Encyclopedia of Type Strains, Phase III (KMG-III): the genomes of soil and plant-associated and newly described type strains.</title>
        <authorList>
            <person name="Whitman W."/>
        </authorList>
    </citation>
    <scope>NUCLEOTIDE SEQUENCE [LARGE SCALE GENOMIC DNA]</scope>
    <source>
        <strain evidence="2 3">MWH-P2sevCIIIb</strain>
    </source>
</reference>
<proteinExistence type="predicted"/>
<dbReference type="PANTHER" id="PTHR43283:SF3">
    <property type="entry name" value="BETA-LACTAMASE FAMILY PROTEIN (AFU_ORTHOLOGUE AFUA_5G07500)"/>
    <property type="match status" value="1"/>
</dbReference>
<evidence type="ECO:0000313" key="3">
    <source>
        <dbReference type="Proteomes" id="UP000238308"/>
    </source>
</evidence>
<sequence>MHRYRRRFIQSGLALVTSGAGAWDMNRHSAMAQTSLTNPLDKLLQAAVTNRDLPGVVALITDSSHVLYEGAFGERAFGQGTAGQNANMTMDTVMWLASMTKPVVAVAAMQLVEAGKLELDAPVSNWLPQLARAQVLTGFDHHNHPILRDAKTKITLRHLLTHTAGFTYDLWDANLVKYHQVTGKPRSASGKKLGLELPLAFDPGSQWEYGINYDWVGLLIEAVSNRTLGEYIRQHITEPLSMTSTSFTISTDMRKRLAKIHQRDAVQHFKVTPIEIGAHAEFESGGAGLYSTARDYAAFMRMILNKGSLNGQQILKPETVALMTKNSTGDLKVTKLHSQNQTWSRDIDFFPGVKKSWGLGFMINQERAPTGRSANSLAWAGIGNTFFWLDPENEIGGLMMTQLLPFLDQSVTRVFTDFERNAYQTLR</sequence>
<evidence type="ECO:0000259" key="1">
    <source>
        <dbReference type="Pfam" id="PF00144"/>
    </source>
</evidence>